<evidence type="ECO:0000256" key="1">
    <source>
        <dbReference type="SAM" id="SignalP"/>
    </source>
</evidence>
<keyword evidence="3" id="KW-1185">Reference proteome</keyword>
<keyword evidence="1" id="KW-0732">Signal</keyword>
<evidence type="ECO:0000313" key="3">
    <source>
        <dbReference type="Proteomes" id="UP000298652"/>
    </source>
</evidence>
<dbReference type="Proteomes" id="UP000298652">
    <property type="component" value="Chromosome 2"/>
</dbReference>
<reference evidence="2" key="1">
    <citation type="submission" date="2019-03" db="EMBL/GenBank/DDBJ databases">
        <title>WGS assembly of Setaria viridis.</title>
        <authorList>
            <person name="Huang P."/>
            <person name="Jenkins J."/>
            <person name="Grimwood J."/>
            <person name="Barry K."/>
            <person name="Healey A."/>
            <person name="Mamidi S."/>
            <person name="Sreedasyam A."/>
            <person name="Shu S."/>
            <person name="Feldman M."/>
            <person name="Wu J."/>
            <person name="Yu Y."/>
            <person name="Chen C."/>
            <person name="Johnson J."/>
            <person name="Rokhsar D."/>
            <person name="Baxter I."/>
            <person name="Schmutz J."/>
            <person name="Brutnell T."/>
            <person name="Kellogg E."/>
        </authorList>
    </citation>
    <scope>NUCLEOTIDE SEQUENCE [LARGE SCALE GENOMIC DNA]</scope>
</reference>
<dbReference type="EMBL" id="CM016553">
    <property type="protein sequence ID" value="TKW33806.1"/>
    <property type="molecule type" value="Genomic_DNA"/>
</dbReference>
<protein>
    <submittedName>
        <fullName evidence="2">Uncharacterized protein</fullName>
    </submittedName>
</protein>
<feature type="chain" id="PRO_5020855587" evidence="1">
    <location>
        <begin position="17"/>
        <end position="61"/>
    </location>
</feature>
<evidence type="ECO:0000313" key="2">
    <source>
        <dbReference type="EMBL" id="TKW33806.1"/>
    </source>
</evidence>
<dbReference type="Gramene" id="TKW33806">
    <property type="protein sequence ID" value="TKW33806"/>
    <property type="gene ID" value="SEVIR_2G263866v2"/>
</dbReference>
<accession>A0A4V6Y8W0</accession>
<name>A0A4V6Y8W0_SETVI</name>
<gene>
    <name evidence="2" type="ORF">SEVIR_2G263866v2</name>
</gene>
<sequence>MCWFFLVVVCFSSSHGISSCLGLEQISRMVRLYMIILSLKSSDGAISPTTPCLHHFKMLLF</sequence>
<dbReference type="AlphaFoldDB" id="A0A4V6Y8W0"/>
<organism evidence="2 3">
    <name type="scientific">Setaria viridis</name>
    <name type="common">Green bristlegrass</name>
    <name type="synonym">Setaria italica subsp. viridis</name>
    <dbReference type="NCBI Taxonomy" id="4556"/>
    <lineage>
        <taxon>Eukaryota</taxon>
        <taxon>Viridiplantae</taxon>
        <taxon>Streptophyta</taxon>
        <taxon>Embryophyta</taxon>
        <taxon>Tracheophyta</taxon>
        <taxon>Spermatophyta</taxon>
        <taxon>Magnoliopsida</taxon>
        <taxon>Liliopsida</taxon>
        <taxon>Poales</taxon>
        <taxon>Poaceae</taxon>
        <taxon>PACMAD clade</taxon>
        <taxon>Panicoideae</taxon>
        <taxon>Panicodae</taxon>
        <taxon>Paniceae</taxon>
        <taxon>Cenchrinae</taxon>
        <taxon>Setaria</taxon>
    </lineage>
</organism>
<proteinExistence type="predicted"/>
<feature type="signal peptide" evidence="1">
    <location>
        <begin position="1"/>
        <end position="16"/>
    </location>
</feature>